<evidence type="ECO:0000313" key="1">
    <source>
        <dbReference type="EMBL" id="KAI7982993.1"/>
    </source>
</evidence>
<sequence>MGKLKPAKLVNFLECDVFVYVSFAQTALLDSKEFLSPVITPFEAMIAFSKYCQKIPLFISGYVEDFELEETSEENEDGTLALVKAIEKALQVSNKDPKSIIKGTAKSGTEYLASRSYHSLDIQSNSSLMFHTLISILFILVQFLLSYCF</sequence>
<keyword evidence="2" id="KW-1185">Reference proteome</keyword>
<protein>
    <submittedName>
        <fullName evidence="1">2-(3-amino-3-carboxypropyl)histidine synthase subunit 2</fullName>
    </submittedName>
</protein>
<comment type="caution">
    <text evidence="1">The sequence shown here is derived from an EMBL/GenBank/DDBJ whole genome shotgun (WGS) entry which is preliminary data.</text>
</comment>
<gene>
    <name evidence="1" type="ORF">LOK49_LG15G01458</name>
</gene>
<proteinExistence type="predicted"/>
<dbReference type="EMBL" id="CM045768">
    <property type="protein sequence ID" value="KAI7982993.1"/>
    <property type="molecule type" value="Genomic_DNA"/>
</dbReference>
<dbReference type="Proteomes" id="UP001060215">
    <property type="component" value="Chromosome 11"/>
</dbReference>
<accession>A0ACC0F2P9</accession>
<evidence type="ECO:0000313" key="2">
    <source>
        <dbReference type="Proteomes" id="UP001060215"/>
    </source>
</evidence>
<organism evidence="1 2">
    <name type="scientific">Camellia lanceoleosa</name>
    <dbReference type="NCBI Taxonomy" id="1840588"/>
    <lineage>
        <taxon>Eukaryota</taxon>
        <taxon>Viridiplantae</taxon>
        <taxon>Streptophyta</taxon>
        <taxon>Embryophyta</taxon>
        <taxon>Tracheophyta</taxon>
        <taxon>Spermatophyta</taxon>
        <taxon>Magnoliopsida</taxon>
        <taxon>eudicotyledons</taxon>
        <taxon>Gunneridae</taxon>
        <taxon>Pentapetalae</taxon>
        <taxon>asterids</taxon>
        <taxon>Ericales</taxon>
        <taxon>Theaceae</taxon>
        <taxon>Camellia</taxon>
    </lineage>
</organism>
<reference evidence="1 2" key="1">
    <citation type="journal article" date="2022" name="Plant J.">
        <title>Chromosome-level genome of Camellia lanceoleosa provides a valuable resource for understanding genome evolution and self-incompatibility.</title>
        <authorList>
            <person name="Gong W."/>
            <person name="Xiao S."/>
            <person name="Wang L."/>
            <person name="Liao Z."/>
            <person name="Chang Y."/>
            <person name="Mo W."/>
            <person name="Hu G."/>
            <person name="Li W."/>
            <person name="Zhao G."/>
            <person name="Zhu H."/>
            <person name="Hu X."/>
            <person name="Ji K."/>
            <person name="Xiang X."/>
            <person name="Song Q."/>
            <person name="Yuan D."/>
            <person name="Jin S."/>
            <person name="Zhang L."/>
        </authorList>
    </citation>
    <scope>NUCLEOTIDE SEQUENCE [LARGE SCALE GENOMIC DNA]</scope>
    <source>
        <strain evidence="1">SQ_2022a</strain>
    </source>
</reference>
<name>A0ACC0F2P9_9ERIC</name>